<evidence type="ECO:0000313" key="2">
    <source>
        <dbReference type="Proteomes" id="UP000032142"/>
    </source>
</evidence>
<accession>A0A0B0NZI5</accession>
<dbReference type="EMBL" id="KN410127">
    <property type="protein sequence ID" value="KHG18225.1"/>
    <property type="molecule type" value="Genomic_DNA"/>
</dbReference>
<organism evidence="1 2">
    <name type="scientific">Gossypium arboreum</name>
    <name type="common">Tree cotton</name>
    <name type="synonym">Gossypium nanking</name>
    <dbReference type="NCBI Taxonomy" id="29729"/>
    <lineage>
        <taxon>Eukaryota</taxon>
        <taxon>Viridiplantae</taxon>
        <taxon>Streptophyta</taxon>
        <taxon>Embryophyta</taxon>
        <taxon>Tracheophyta</taxon>
        <taxon>Spermatophyta</taxon>
        <taxon>Magnoliopsida</taxon>
        <taxon>eudicotyledons</taxon>
        <taxon>Gunneridae</taxon>
        <taxon>Pentapetalae</taxon>
        <taxon>rosids</taxon>
        <taxon>malvids</taxon>
        <taxon>Malvales</taxon>
        <taxon>Malvaceae</taxon>
        <taxon>Malvoideae</taxon>
        <taxon>Gossypium</taxon>
    </lineage>
</organism>
<protein>
    <submittedName>
        <fullName evidence="1">Amiloride-sensitive cation channel 5</fullName>
    </submittedName>
</protein>
<evidence type="ECO:0000313" key="1">
    <source>
        <dbReference type="EMBL" id="KHG18225.1"/>
    </source>
</evidence>
<dbReference type="Proteomes" id="UP000032142">
    <property type="component" value="Unassembled WGS sequence"/>
</dbReference>
<keyword evidence="2" id="KW-1185">Reference proteome</keyword>
<dbReference type="AlphaFoldDB" id="A0A0B0NZI5"/>
<gene>
    <name evidence="1" type="ORF">F383_23612</name>
</gene>
<reference evidence="2" key="1">
    <citation type="submission" date="2014-09" db="EMBL/GenBank/DDBJ databases">
        <authorList>
            <person name="Mudge J."/>
            <person name="Ramaraj T."/>
            <person name="Lindquist I.E."/>
            <person name="Bharti A.K."/>
            <person name="Sundararajan A."/>
            <person name="Cameron C.T."/>
            <person name="Woodward J.E."/>
            <person name="May G.D."/>
            <person name="Brubaker C."/>
            <person name="Broadhvest J."/>
            <person name="Wilkins T.A."/>
        </authorList>
    </citation>
    <scope>NUCLEOTIDE SEQUENCE</scope>
    <source>
        <strain evidence="2">cv. AKA8401</strain>
    </source>
</reference>
<sequence length="73" mass="8199">MAYFFHTGKDTSVRLSRVRHTVKLHGRVSPSVDIKMKSVCSTRPHTRACDQPCDTSQYTALNGTRPSTRVCFA</sequence>
<name>A0A0B0NZI5_GOSAR</name>
<proteinExistence type="predicted"/>